<dbReference type="Proteomes" id="UP000000628">
    <property type="component" value="Chromosome"/>
</dbReference>
<dbReference type="RefSeq" id="WP_015772662.1">
    <property type="nucleotide sequence ID" value="NC_013174.1"/>
</dbReference>
<evidence type="ECO:0000313" key="2">
    <source>
        <dbReference type="EMBL" id="ACV10051.1"/>
    </source>
</evidence>
<dbReference type="KEGG" id="jde:Jden_2419"/>
<dbReference type="Pfam" id="PF13466">
    <property type="entry name" value="STAS_2"/>
    <property type="match status" value="1"/>
</dbReference>
<reference evidence="2 3" key="1">
    <citation type="journal article" date="2009" name="Stand. Genomic Sci.">
        <title>Complete genome sequence of Jonesia denitrificans type strain (Prevot 55134).</title>
        <authorList>
            <person name="Pukall R."/>
            <person name="Gehrich-Schroter G."/>
            <person name="Lapidus A."/>
            <person name="Nolan M."/>
            <person name="Glavina Del Rio T."/>
            <person name="Lucas S."/>
            <person name="Chen F."/>
            <person name="Tice H."/>
            <person name="Pitluck S."/>
            <person name="Cheng J.F."/>
            <person name="Copeland A."/>
            <person name="Saunders E."/>
            <person name="Brettin T."/>
            <person name="Detter J.C."/>
            <person name="Bruce D."/>
            <person name="Goodwin L."/>
            <person name="Pati A."/>
            <person name="Ivanova N."/>
            <person name="Mavromatis K."/>
            <person name="Ovchinnikova G."/>
            <person name="Chen A."/>
            <person name="Palaniappan K."/>
            <person name="Land M."/>
            <person name="Hauser L."/>
            <person name="Chang Y.J."/>
            <person name="Jeffries C.D."/>
            <person name="Chain P."/>
            <person name="Goker M."/>
            <person name="Bristow J."/>
            <person name="Eisen J.A."/>
            <person name="Markowitz V."/>
            <person name="Hugenholtz P."/>
            <person name="Kyrpides N.C."/>
            <person name="Klenk H.P."/>
            <person name="Han C."/>
        </authorList>
    </citation>
    <scope>NUCLEOTIDE SEQUENCE [LARGE SCALE GENOMIC DNA]</scope>
    <source>
        <strain evidence="3">ATCC 14870 / DSM 20603 / BCRC 15368 / CIP 55.134 / JCM 11481 / NBRC 15587 / NCTC 10816 / Prevot 55134</strain>
    </source>
</reference>
<dbReference type="HOGENOM" id="CLU_1978523_0_0_11"/>
<dbReference type="InterPro" id="IPR002645">
    <property type="entry name" value="STAS_dom"/>
</dbReference>
<dbReference type="InterPro" id="IPR036513">
    <property type="entry name" value="STAS_dom_sf"/>
</dbReference>
<dbReference type="eggNOG" id="COG1366">
    <property type="taxonomic scope" value="Bacteria"/>
</dbReference>
<evidence type="ECO:0000313" key="3">
    <source>
        <dbReference type="Proteomes" id="UP000000628"/>
    </source>
</evidence>
<dbReference type="EMBL" id="CP001706">
    <property type="protein sequence ID" value="ACV10051.1"/>
    <property type="molecule type" value="Genomic_DNA"/>
</dbReference>
<dbReference type="InterPro" id="IPR058548">
    <property type="entry name" value="MlaB-like_STAS"/>
</dbReference>
<proteinExistence type="predicted"/>
<evidence type="ECO:0000259" key="1">
    <source>
        <dbReference type="PROSITE" id="PS50801"/>
    </source>
</evidence>
<dbReference type="STRING" id="471856.Jden_2419"/>
<name>C7R2R0_JONDD</name>
<dbReference type="CDD" id="cd07043">
    <property type="entry name" value="STAS_anti-anti-sigma_factors"/>
    <property type="match status" value="1"/>
</dbReference>
<keyword evidence="3" id="KW-1185">Reference proteome</keyword>
<accession>C7R2R0</accession>
<dbReference type="Gene3D" id="3.30.750.24">
    <property type="entry name" value="STAS domain"/>
    <property type="match status" value="1"/>
</dbReference>
<dbReference type="PROSITE" id="PS50801">
    <property type="entry name" value="STAS"/>
    <property type="match status" value="1"/>
</dbReference>
<protein>
    <submittedName>
        <fullName evidence="2">Anti-sigma-factor antagonist</fullName>
    </submittedName>
</protein>
<sequence length="126" mass="13863">MTQTHKLNSLSSCDEVSYHMHGRQAVIVLRGEIDIDIQSCFARVAEMLHPHTDDIVVDAEGVEFIDSSGIAVLGQIAHNHPGRVTLLNAPPTMLFILEVTQLIDVIRLESGHLTKYLDSAVPTHAE</sequence>
<organism evidence="2 3">
    <name type="scientific">Jonesia denitrificans (strain ATCC 14870 / DSM 20603 / BCRC 15368 / CIP 55.134 / JCM 11481 / NBRC 15587 / NCTC 10816 / Prevot 55134)</name>
    <name type="common">Listeria denitrificans</name>
    <dbReference type="NCBI Taxonomy" id="471856"/>
    <lineage>
        <taxon>Bacteria</taxon>
        <taxon>Bacillati</taxon>
        <taxon>Actinomycetota</taxon>
        <taxon>Actinomycetes</taxon>
        <taxon>Micrococcales</taxon>
        <taxon>Jonesiaceae</taxon>
        <taxon>Jonesia</taxon>
    </lineage>
</organism>
<dbReference type="SUPFAM" id="SSF52091">
    <property type="entry name" value="SpoIIaa-like"/>
    <property type="match status" value="1"/>
</dbReference>
<feature type="domain" description="STAS" evidence="1">
    <location>
        <begin position="26"/>
        <end position="124"/>
    </location>
</feature>
<gene>
    <name evidence="2" type="ordered locus">Jden_2419</name>
</gene>
<dbReference type="OrthoDB" id="4827422at2"/>
<dbReference type="AlphaFoldDB" id="C7R2R0"/>